<evidence type="ECO:0000313" key="2">
    <source>
        <dbReference type="Proteomes" id="UP000695562"/>
    </source>
</evidence>
<dbReference type="Gene3D" id="3.80.10.10">
    <property type="entry name" value="Ribonuclease Inhibitor"/>
    <property type="match status" value="1"/>
</dbReference>
<dbReference type="PANTHER" id="PTHR32556:SF18">
    <property type="match status" value="1"/>
</dbReference>
<gene>
    <name evidence="1" type="ORF">CYY_006994</name>
</gene>
<proteinExistence type="predicted"/>
<dbReference type="EMBL" id="AJWJ01000349">
    <property type="protein sequence ID" value="KAF2071694.1"/>
    <property type="molecule type" value="Genomic_DNA"/>
</dbReference>
<dbReference type="AlphaFoldDB" id="A0A8J4PQ76"/>
<dbReference type="InterPro" id="IPR032675">
    <property type="entry name" value="LRR_dom_sf"/>
</dbReference>
<keyword evidence="2" id="KW-1185">Reference proteome</keyword>
<dbReference type="Proteomes" id="UP000695562">
    <property type="component" value="Unassembled WGS sequence"/>
</dbReference>
<comment type="caution">
    <text evidence="1">The sequence shown here is derived from an EMBL/GenBank/DDBJ whole genome shotgun (WGS) entry which is preliminary data.</text>
</comment>
<protein>
    <submittedName>
        <fullName evidence="1">Uncharacterized protein</fullName>
    </submittedName>
</protein>
<accession>A0A8J4PQ76</accession>
<dbReference type="PANTHER" id="PTHR32556">
    <property type="entry name" value="F-BOX DOMAIN-CONTAINING PROTEIN-RELATED-RELATED"/>
    <property type="match status" value="1"/>
</dbReference>
<evidence type="ECO:0000313" key="1">
    <source>
        <dbReference type="EMBL" id="KAF2071694.1"/>
    </source>
</evidence>
<name>A0A8J4PQ76_9MYCE</name>
<organism evidence="1 2">
    <name type="scientific">Polysphondylium violaceum</name>
    <dbReference type="NCBI Taxonomy" id="133409"/>
    <lineage>
        <taxon>Eukaryota</taxon>
        <taxon>Amoebozoa</taxon>
        <taxon>Evosea</taxon>
        <taxon>Eumycetozoa</taxon>
        <taxon>Dictyostelia</taxon>
        <taxon>Dictyosteliales</taxon>
        <taxon>Dictyosteliaceae</taxon>
        <taxon>Polysphondylium</taxon>
    </lineage>
</organism>
<dbReference type="OrthoDB" id="23031at2759"/>
<sequence>MNIPKSIQKHILYLLLYELKLEWDAKDHGFLLLGPTIGYLVPIYDLVFVCKEWFIMSKQFIKHHYFFEYKRINNNNNNDEYKLITKESVQNIIIDYIEINNRLIDSLNKEYHSLRSISIRYMDEGIHIGISPCILNHLNKLVNKDRITVNICLELDGYDVYRELEFDHEGIELELESLSPFQLETNVFQLVYDHESEEIPYSFTYDIIKHVNPKTLSFTSIQSTDVGSSHLCLYHSISKLNHRYSSIIIEQDFIPLYAFYRFLQSPHLQTFKCNLQFHFISALYIYNSDNTYEYDFNRMDDSINENDQEYCPYNIYGDGDRTVPPYSLSLWKQCLQLLSNNKTITELSLGASRCGTNCVRKYTNPGLFEPQLVQDLLDALSTNQSIKSLDLDFTETKSRFRDQNHSIINNEFFSSLLQRNKALESINISPSFRGPIIEETIRNSNSIVKIKEEIEY</sequence>
<reference evidence="1" key="1">
    <citation type="submission" date="2020-01" db="EMBL/GenBank/DDBJ databases">
        <title>Development of genomics and gene disruption for Polysphondylium violaceum indicates a role for the polyketide synthase stlB in stalk morphogenesis.</title>
        <authorList>
            <person name="Narita B."/>
            <person name="Kawabe Y."/>
            <person name="Kin K."/>
            <person name="Saito T."/>
            <person name="Gibbs R."/>
            <person name="Kuspa A."/>
            <person name="Muzny D."/>
            <person name="Queller D."/>
            <person name="Richards S."/>
            <person name="Strassman J."/>
            <person name="Sucgang R."/>
            <person name="Worley K."/>
            <person name="Schaap P."/>
        </authorList>
    </citation>
    <scope>NUCLEOTIDE SEQUENCE</scope>
    <source>
        <strain evidence="1">QSvi11</strain>
    </source>
</reference>